<evidence type="ECO:0000313" key="4">
    <source>
        <dbReference type="Proteomes" id="UP000240493"/>
    </source>
</evidence>
<protein>
    <submittedName>
        <fullName evidence="3">Uncharacterized protein</fullName>
    </submittedName>
</protein>
<dbReference type="AlphaFoldDB" id="A0A2T3YQT4"/>
<name>A0A2T3YQT4_TRIA4</name>
<dbReference type="Proteomes" id="UP000240493">
    <property type="component" value="Unassembled WGS sequence"/>
</dbReference>
<evidence type="ECO:0000256" key="2">
    <source>
        <dbReference type="SAM" id="MobiDB-lite"/>
    </source>
</evidence>
<organism evidence="3 4">
    <name type="scientific">Trichoderma asperellum (strain ATCC 204424 / CBS 433.97 / NBRC 101777)</name>
    <dbReference type="NCBI Taxonomy" id="1042311"/>
    <lineage>
        <taxon>Eukaryota</taxon>
        <taxon>Fungi</taxon>
        <taxon>Dikarya</taxon>
        <taxon>Ascomycota</taxon>
        <taxon>Pezizomycotina</taxon>
        <taxon>Sordariomycetes</taxon>
        <taxon>Hypocreomycetidae</taxon>
        <taxon>Hypocreales</taxon>
        <taxon>Hypocreaceae</taxon>
        <taxon>Trichoderma</taxon>
    </lineage>
</organism>
<reference evidence="3 4" key="1">
    <citation type="submission" date="2016-07" db="EMBL/GenBank/DDBJ databases">
        <title>Multiple horizontal gene transfer events from other fungi enriched the ability of initially mycotrophic Trichoderma (Ascomycota) to feed on dead plant biomass.</title>
        <authorList>
            <consortium name="DOE Joint Genome Institute"/>
            <person name="Aerts A."/>
            <person name="Atanasova L."/>
            <person name="Chenthamara K."/>
            <person name="Zhang J."/>
            <person name="Grujic M."/>
            <person name="Henrissat B."/>
            <person name="Kuo A."/>
            <person name="Salamov A."/>
            <person name="Lipzen A."/>
            <person name="Labutti K."/>
            <person name="Barry K."/>
            <person name="Miao Y."/>
            <person name="Rahimi M.J."/>
            <person name="Shen Q."/>
            <person name="Grigoriev I.V."/>
            <person name="Kubicek C.P."/>
            <person name="Druzhinina I.S."/>
        </authorList>
    </citation>
    <scope>NUCLEOTIDE SEQUENCE [LARGE SCALE GENOMIC DNA]</scope>
    <source>
        <strain evidence="3 4">CBS 433.97</strain>
    </source>
</reference>
<keyword evidence="4" id="KW-1185">Reference proteome</keyword>
<accession>A0A2T3YQT4</accession>
<feature type="coiled-coil region" evidence="1">
    <location>
        <begin position="47"/>
        <end position="81"/>
    </location>
</feature>
<proteinExistence type="predicted"/>
<evidence type="ECO:0000313" key="3">
    <source>
        <dbReference type="EMBL" id="PTB34933.1"/>
    </source>
</evidence>
<gene>
    <name evidence="3" type="ORF">M441DRAFT_356692</name>
</gene>
<feature type="region of interest" description="Disordered" evidence="2">
    <location>
        <begin position="119"/>
        <end position="138"/>
    </location>
</feature>
<evidence type="ECO:0000256" key="1">
    <source>
        <dbReference type="SAM" id="Coils"/>
    </source>
</evidence>
<sequence>MLKNLTMNRSEKPLPLTPQTQQKISSELSPAPPPLEREQWAAVNQQNINLKQQNETLRCALRKKNERIIQLQQQMAEYQRYITQQHEDFARVTRKVHSAFQDYYFALESSNIRAMDADPTNEPAPACAAFSDSEEDLI</sequence>
<dbReference type="EMBL" id="KZ679287">
    <property type="protein sequence ID" value="PTB34933.1"/>
    <property type="molecule type" value="Genomic_DNA"/>
</dbReference>
<keyword evidence="1" id="KW-0175">Coiled coil</keyword>
<feature type="region of interest" description="Disordered" evidence="2">
    <location>
        <begin position="1"/>
        <end position="34"/>
    </location>
</feature>